<dbReference type="FunFam" id="1.10.1740.10:FF:000009">
    <property type="entry name" value="RNA polymerase sigma factor"/>
    <property type="match status" value="1"/>
</dbReference>
<dbReference type="InterPro" id="IPR007627">
    <property type="entry name" value="RNA_pol_sigma70_r2"/>
</dbReference>
<proteinExistence type="inferred from homology"/>
<keyword evidence="8" id="KW-1185">Reference proteome</keyword>
<organism evidence="7 8">
    <name type="scientific">Pseudomonas citronellolis</name>
    <dbReference type="NCBI Taxonomy" id="53408"/>
    <lineage>
        <taxon>Bacteria</taxon>
        <taxon>Pseudomonadati</taxon>
        <taxon>Pseudomonadota</taxon>
        <taxon>Gammaproteobacteria</taxon>
        <taxon>Pseudomonadales</taxon>
        <taxon>Pseudomonadaceae</taxon>
        <taxon>Pseudomonas</taxon>
    </lineage>
</organism>
<dbReference type="RefSeq" id="WP_074983776.1">
    <property type="nucleotide sequence ID" value="NZ_FOLS01000029.1"/>
</dbReference>
<evidence type="ECO:0000256" key="3">
    <source>
        <dbReference type="ARBA" id="ARBA00023082"/>
    </source>
</evidence>
<dbReference type="PANTHER" id="PTHR43133:SF63">
    <property type="entry name" value="RNA POLYMERASE SIGMA FACTOR FECI-RELATED"/>
    <property type="match status" value="1"/>
</dbReference>
<comment type="similarity">
    <text evidence="1">Belongs to the sigma-70 factor family. ECF subfamily.</text>
</comment>
<dbReference type="InterPro" id="IPR039425">
    <property type="entry name" value="RNA_pol_sigma-70-like"/>
</dbReference>
<dbReference type="InterPro" id="IPR036388">
    <property type="entry name" value="WH-like_DNA-bd_sf"/>
</dbReference>
<dbReference type="InterPro" id="IPR014284">
    <property type="entry name" value="RNA_pol_sigma-70_dom"/>
</dbReference>
<evidence type="ECO:0000259" key="5">
    <source>
        <dbReference type="Pfam" id="PF04542"/>
    </source>
</evidence>
<dbReference type="EMBL" id="FOLS01000029">
    <property type="protein sequence ID" value="SFD56206.1"/>
    <property type="molecule type" value="Genomic_DNA"/>
</dbReference>
<gene>
    <name evidence="7" type="ORF">SAMN05216577_12923</name>
</gene>
<reference evidence="7 8" key="1">
    <citation type="submission" date="2016-10" db="EMBL/GenBank/DDBJ databases">
        <authorList>
            <person name="Varghese N."/>
            <person name="Submissions S."/>
        </authorList>
    </citation>
    <scope>NUCLEOTIDE SEQUENCE [LARGE SCALE GENOMIC DNA]</scope>
    <source>
        <strain evidence="7 8">LMG 18378</strain>
    </source>
</reference>
<feature type="domain" description="RNA polymerase sigma-70 region 2" evidence="5">
    <location>
        <begin position="17"/>
        <end position="85"/>
    </location>
</feature>
<dbReference type="GO" id="GO:0006352">
    <property type="term" value="P:DNA-templated transcription initiation"/>
    <property type="evidence" value="ECO:0007669"/>
    <property type="project" value="InterPro"/>
</dbReference>
<comment type="caution">
    <text evidence="7">The sequence shown here is derived from an EMBL/GenBank/DDBJ whole genome shotgun (WGS) entry which is preliminary data.</text>
</comment>
<dbReference type="Proteomes" id="UP000183385">
    <property type="component" value="Unassembled WGS sequence"/>
</dbReference>
<name>A0AAQ1QZ26_9PSED</name>
<protein>
    <submittedName>
        <fullName evidence="7">RNA polymerase sigma-70 factor, ECF subfamily</fullName>
    </submittedName>
</protein>
<evidence type="ECO:0000256" key="4">
    <source>
        <dbReference type="ARBA" id="ARBA00023163"/>
    </source>
</evidence>
<evidence type="ECO:0000313" key="7">
    <source>
        <dbReference type="EMBL" id="SFD56206.1"/>
    </source>
</evidence>
<feature type="domain" description="RNA polymerase sigma factor 70 region 4 type 2" evidence="6">
    <location>
        <begin position="117"/>
        <end position="168"/>
    </location>
</feature>
<dbReference type="Pfam" id="PF08281">
    <property type="entry name" value="Sigma70_r4_2"/>
    <property type="match status" value="1"/>
</dbReference>
<dbReference type="GO" id="GO:0016987">
    <property type="term" value="F:sigma factor activity"/>
    <property type="evidence" value="ECO:0007669"/>
    <property type="project" value="UniProtKB-KW"/>
</dbReference>
<evidence type="ECO:0000256" key="2">
    <source>
        <dbReference type="ARBA" id="ARBA00023015"/>
    </source>
</evidence>
<evidence type="ECO:0000256" key="1">
    <source>
        <dbReference type="ARBA" id="ARBA00010641"/>
    </source>
</evidence>
<dbReference type="Gene3D" id="1.10.10.10">
    <property type="entry name" value="Winged helix-like DNA-binding domain superfamily/Winged helix DNA-binding domain"/>
    <property type="match status" value="1"/>
</dbReference>
<dbReference type="NCBIfam" id="TIGR02937">
    <property type="entry name" value="sigma70-ECF"/>
    <property type="match status" value="1"/>
</dbReference>
<dbReference type="InterPro" id="IPR013325">
    <property type="entry name" value="RNA_pol_sigma_r2"/>
</dbReference>
<evidence type="ECO:0000313" key="8">
    <source>
        <dbReference type="Proteomes" id="UP000183385"/>
    </source>
</evidence>
<dbReference type="GO" id="GO:0003677">
    <property type="term" value="F:DNA binding"/>
    <property type="evidence" value="ECO:0007669"/>
    <property type="project" value="InterPro"/>
</dbReference>
<keyword evidence="3" id="KW-0731">Sigma factor</keyword>
<keyword evidence="2" id="KW-0805">Transcription regulation</keyword>
<dbReference type="Gene3D" id="1.10.1740.10">
    <property type="match status" value="1"/>
</dbReference>
<accession>A0AAQ1QZ26</accession>
<dbReference type="SUPFAM" id="SSF88659">
    <property type="entry name" value="Sigma3 and sigma4 domains of RNA polymerase sigma factors"/>
    <property type="match status" value="1"/>
</dbReference>
<sequence>MSSLGRSQLAECDLHKLYTEHHGWLQGWLRGKTGCSQRAADLAQDTFLRVLLARARGAAVYLDQPRAYLTTIARGLVIDHWRRQQLEQAWLEVVAQLPEAEAPSPETHLLMLESLIRIDRLLDRLKPKVRQAFIWAQLEGLTCPQIAQRLEVSLATVERYLATALRACYALHFEE</sequence>
<dbReference type="InterPro" id="IPR013324">
    <property type="entry name" value="RNA_pol_sigma_r3/r4-like"/>
</dbReference>
<dbReference type="PANTHER" id="PTHR43133">
    <property type="entry name" value="RNA POLYMERASE ECF-TYPE SIGMA FACTO"/>
    <property type="match status" value="1"/>
</dbReference>
<keyword evidence="4" id="KW-0804">Transcription</keyword>
<dbReference type="InterPro" id="IPR013249">
    <property type="entry name" value="RNA_pol_sigma70_r4_t2"/>
</dbReference>
<evidence type="ECO:0000259" key="6">
    <source>
        <dbReference type="Pfam" id="PF08281"/>
    </source>
</evidence>
<dbReference type="AlphaFoldDB" id="A0AAQ1QZ26"/>
<dbReference type="Pfam" id="PF04542">
    <property type="entry name" value="Sigma70_r2"/>
    <property type="match status" value="1"/>
</dbReference>
<dbReference type="SUPFAM" id="SSF88946">
    <property type="entry name" value="Sigma2 domain of RNA polymerase sigma factors"/>
    <property type="match status" value="1"/>
</dbReference>
<dbReference type="NCBIfam" id="NF009180">
    <property type="entry name" value="PRK12528.1"/>
    <property type="match status" value="1"/>
</dbReference>